<keyword evidence="6" id="KW-1185">Reference proteome</keyword>
<feature type="compositionally biased region" description="Polar residues" evidence="4">
    <location>
        <begin position="76"/>
        <end position="88"/>
    </location>
</feature>
<evidence type="ECO:0000256" key="2">
    <source>
        <dbReference type="ARBA" id="ARBA00022980"/>
    </source>
</evidence>
<evidence type="ECO:0000256" key="1">
    <source>
        <dbReference type="ARBA" id="ARBA00006640"/>
    </source>
</evidence>
<accession>A0A6A5KCK1</accession>
<dbReference type="OrthoDB" id="2501249at2759"/>
<evidence type="ECO:0000256" key="4">
    <source>
        <dbReference type="SAM" id="MobiDB-lite"/>
    </source>
</evidence>
<organism evidence="5 6">
    <name type="scientific">Decorospora gaudefroyi</name>
    <dbReference type="NCBI Taxonomy" id="184978"/>
    <lineage>
        <taxon>Eukaryota</taxon>
        <taxon>Fungi</taxon>
        <taxon>Dikarya</taxon>
        <taxon>Ascomycota</taxon>
        <taxon>Pezizomycotina</taxon>
        <taxon>Dothideomycetes</taxon>
        <taxon>Pleosporomycetidae</taxon>
        <taxon>Pleosporales</taxon>
        <taxon>Pleosporineae</taxon>
        <taxon>Pleosporaceae</taxon>
        <taxon>Decorospora</taxon>
    </lineage>
</organism>
<comment type="similarity">
    <text evidence="1">Belongs to the bacterial ribosomal protein bS21 family.</text>
</comment>
<dbReference type="GO" id="GO:0005763">
    <property type="term" value="C:mitochondrial small ribosomal subunit"/>
    <property type="evidence" value="ECO:0007669"/>
    <property type="project" value="TreeGrafter"/>
</dbReference>
<dbReference type="InterPro" id="IPR052837">
    <property type="entry name" value="Mitoribosomal_bS21"/>
</dbReference>
<keyword evidence="3" id="KW-0687">Ribonucleoprotein</keyword>
<evidence type="ECO:0000256" key="3">
    <source>
        <dbReference type="ARBA" id="ARBA00023274"/>
    </source>
</evidence>
<feature type="region of interest" description="Disordered" evidence="4">
    <location>
        <begin position="1"/>
        <end position="88"/>
    </location>
</feature>
<keyword evidence="2" id="KW-0689">Ribosomal protein</keyword>
<name>A0A6A5KCK1_9PLEO</name>
<protein>
    <recommendedName>
        <fullName evidence="7">Ribosomal protein S21</fullName>
    </recommendedName>
</protein>
<dbReference type="GO" id="GO:0003735">
    <property type="term" value="F:structural constituent of ribosome"/>
    <property type="evidence" value="ECO:0007669"/>
    <property type="project" value="InterPro"/>
</dbReference>
<dbReference type="InterPro" id="IPR001911">
    <property type="entry name" value="Ribosomal_bS21"/>
</dbReference>
<feature type="compositionally biased region" description="Polar residues" evidence="4">
    <location>
        <begin position="38"/>
        <end position="48"/>
    </location>
</feature>
<evidence type="ECO:0008006" key="7">
    <source>
        <dbReference type="Google" id="ProtNLM"/>
    </source>
</evidence>
<proteinExistence type="inferred from homology"/>
<dbReference type="PANTHER" id="PTHR41237">
    <property type="entry name" value="37S RIBOSOMAL PROTEIN MRP21, MITOCHONDRIAL"/>
    <property type="match status" value="1"/>
</dbReference>
<dbReference type="Pfam" id="PF01165">
    <property type="entry name" value="Ribosomal_S21"/>
    <property type="match status" value="1"/>
</dbReference>
<dbReference type="AlphaFoldDB" id="A0A6A5KCK1"/>
<dbReference type="Proteomes" id="UP000800040">
    <property type="component" value="Unassembled WGS sequence"/>
</dbReference>
<gene>
    <name evidence="5" type="ORF">BDW02DRAFT_570790</name>
</gene>
<reference evidence="5" key="1">
    <citation type="submission" date="2020-01" db="EMBL/GenBank/DDBJ databases">
        <authorList>
            <consortium name="DOE Joint Genome Institute"/>
            <person name="Haridas S."/>
            <person name="Albert R."/>
            <person name="Binder M."/>
            <person name="Bloem J."/>
            <person name="Labutti K."/>
            <person name="Salamov A."/>
            <person name="Andreopoulos B."/>
            <person name="Baker S.E."/>
            <person name="Barry K."/>
            <person name="Bills G."/>
            <person name="Bluhm B.H."/>
            <person name="Cannon C."/>
            <person name="Castanera R."/>
            <person name="Culley D.E."/>
            <person name="Daum C."/>
            <person name="Ezra D."/>
            <person name="Gonzalez J.B."/>
            <person name="Henrissat B."/>
            <person name="Kuo A."/>
            <person name="Liang C."/>
            <person name="Lipzen A."/>
            <person name="Lutzoni F."/>
            <person name="Magnuson J."/>
            <person name="Mondo S."/>
            <person name="Nolan M."/>
            <person name="Ohm R."/>
            <person name="Pangilinan J."/>
            <person name="Park H.-J."/>
            <person name="Ramirez L."/>
            <person name="Alfaro M."/>
            <person name="Sun H."/>
            <person name="Tritt A."/>
            <person name="Yoshinaga Y."/>
            <person name="Zwiers L.-H."/>
            <person name="Turgeon B.G."/>
            <person name="Goodwin S.B."/>
            <person name="Spatafora J.W."/>
            <person name="Crous P.W."/>
            <person name="Grigoriev I.V."/>
        </authorList>
    </citation>
    <scope>NUCLEOTIDE SEQUENCE</scope>
    <source>
        <strain evidence="5">P77</strain>
    </source>
</reference>
<dbReference type="EMBL" id="ML975333">
    <property type="protein sequence ID" value="KAF1832702.1"/>
    <property type="molecule type" value="Genomic_DNA"/>
</dbReference>
<dbReference type="PANTHER" id="PTHR41237:SF1">
    <property type="entry name" value="SMALL RIBOSOMAL SUBUNIT PROTEIN BS21M"/>
    <property type="match status" value="1"/>
</dbReference>
<evidence type="ECO:0000313" key="5">
    <source>
        <dbReference type="EMBL" id="KAF1832702.1"/>
    </source>
</evidence>
<evidence type="ECO:0000313" key="6">
    <source>
        <dbReference type="Proteomes" id="UP000800040"/>
    </source>
</evidence>
<sequence length="266" mass="29670">MASRSLGQLLLRPSALARIPHTSSTQCRRGPAPPSWTRPISHTPSQAAEPQRKDDAYNADYVPEESAQARPARSLGQRSPQPSQEETSQAIDSYFAGMPKTNRAPASYMPRGAPTSTAADRTARLFGADFSKAGRARPSLRPRSLDTDAMANPDMLNPTLANKPSEAASLAAQQEETFAQFPRLNPTYGRTVELDVKRGRDIVRGISMLGSLVTRNQVKRDFQKQKFYERGGLKRKRLASERWRARFKIGFKDVTRRVSELTRKGW</sequence>
<dbReference type="GO" id="GO:0070124">
    <property type="term" value="P:mitochondrial translational initiation"/>
    <property type="evidence" value="ECO:0007669"/>
    <property type="project" value="TreeGrafter"/>
</dbReference>